<dbReference type="InterPro" id="IPR010570">
    <property type="entry name" value="UpxZ_fam"/>
</dbReference>
<dbReference type="InterPro" id="IPR038533">
    <property type="entry name" value="UpxZ_sf"/>
</dbReference>
<dbReference type="Pfam" id="PF06603">
    <property type="entry name" value="UpxZ"/>
    <property type="match status" value="1"/>
</dbReference>
<dbReference type="RefSeq" id="WP_005924950.1">
    <property type="nucleotide sequence ID" value="NZ_CABKSE010000001.1"/>
</dbReference>
<dbReference type="EMBL" id="VWMK01000001">
    <property type="protein sequence ID" value="KAA3770447.1"/>
    <property type="molecule type" value="Genomic_DNA"/>
</dbReference>
<dbReference type="AlphaFoldDB" id="A0A7J4XNN2"/>
<organism evidence="1 2">
    <name type="scientific">Bacteroides salyersiae</name>
    <dbReference type="NCBI Taxonomy" id="291644"/>
    <lineage>
        <taxon>Bacteria</taxon>
        <taxon>Pseudomonadati</taxon>
        <taxon>Bacteroidota</taxon>
        <taxon>Bacteroidia</taxon>
        <taxon>Bacteroidales</taxon>
        <taxon>Bacteroidaceae</taxon>
        <taxon>Bacteroides</taxon>
    </lineage>
</organism>
<name>A0A7J4XNN2_9BACE</name>
<protein>
    <submittedName>
        <fullName evidence="1">Transcriptional regulator</fullName>
    </submittedName>
</protein>
<reference evidence="1 2" key="1">
    <citation type="journal article" date="2019" name="Nat. Med.">
        <title>A library of human gut bacterial isolates paired with longitudinal multiomics data enables mechanistic microbiome research.</title>
        <authorList>
            <person name="Poyet M."/>
            <person name="Groussin M."/>
            <person name="Gibbons S.M."/>
            <person name="Avila-Pacheco J."/>
            <person name="Jiang X."/>
            <person name="Kearney S.M."/>
            <person name="Perrotta A.R."/>
            <person name="Berdy B."/>
            <person name="Zhao S."/>
            <person name="Lieberman T.D."/>
            <person name="Swanson P.K."/>
            <person name="Smith M."/>
            <person name="Roesemann S."/>
            <person name="Alexander J.E."/>
            <person name="Rich S.A."/>
            <person name="Livny J."/>
            <person name="Vlamakis H."/>
            <person name="Clish C."/>
            <person name="Bullock K."/>
            <person name="Deik A."/>
            <person name="Scott J."/>
            <person name="Pierce K.A."/>
            <person name="Xavier R.J."/>
            <person name="Alm E.J."/>
        </authorList>
    </citation>
    <scope>NUCLEOTIDE SEQUENCE [LARGE SCALE GENOMIC DNA]</scope>
    <source>
        <strain evidence="1 2">BIOML-A10</strain>
    </source>
</reference>
<evidence type="ECO:0000313" key="1">
    <source>
        <dbReference type="EMBL" id="KAA3770447.1"/>
    </source>
</evidence>
<comment type="caution">
    <text evidence="1">The sequence shown here is derived from an EMBL/GenBank/DDBJ whole genome shotgun (WGS) entry which is preliminary data.</text>
</comment>
<accession>A0A7J4XNN2</accession>
<sequence>MSLQSQIDALCHVTNELLNLGFDGTPLYSNRFCELNTEVYRQSEALFLSHGSTAEEEARLCYALLTGFHATIYDHGDKNQKIQSILNRSWNVLEQLSVSLLKCQLLVACYGEVYDEKLAQEAHAIIDTWKDHELSPAELEVSEYLNSLETNPWTAWELDE</sequence>
<dbReference type="Gene3D" id="1.25.40.810">
    <property type="entry name" value="UpxZ"/>
    <property type="match status" value="1"/>
</dbReference>
<proteinExistence type="predicted"/>
<gene>
    <name evidence="1" type="ORF">F3F73_00395</name>
</gene>
<dbReference type="Proteomes" id="UP000422221">
    <property type="component" value="Unassembled WGS sequence"/>
</dbReference>
<evidence type="ECO:0000313" key="2">
    <source>
        <dbReference type="Proteomes" id="UP000422221"/>
    </source>
</evidence>